<evidence type="ECO:0000256" key="8">
    <source>
        <dbReference type="SAM" id="Phobius"/>
    </source>
</evidence>
<reference evidence="10 11" key="1">
    <citation type="journal article" date="2017" name="Nat. Ecol. Evol.">
        <title>Scallop genome provides insights into evolution of bilaterian karyotype and development.</title>
        <authorList>
            <person name="Wang S."/>
            <person name="Zhang J."/>
            <person name="Jiao W."/>
            <person name="Li J."/>
            <person name="Xun X."/>
            <person name="Sun Y."/>
            <person name="Guo X."/>
            <person name="Huan P."/>
            <person name="Dong B."/>
            <person name="Zhang L."/>
            <person name="Hu X."/>
            <person name="Sun X."/>
            <person name="Wang J."/>
            <person name="Zhao C."/>
            <person name="Wang Y."/>
            <person name="Wang D."/>
            <person name="Huang X."/>
            <person name="Wang R."/>
            <person name="Lv J."/>
            <person name="Li Y."/>
            <person name="Zhang Z."/>
            <person name="Liu B."/>
            <person name="Lu W."/>
            <person name="Hui Y."/>
            <person name="Liang J."/>
            <person name="Zhou Z."/>
            <person name="Hou R."/>
            <person name="Li X."/>
            <person name="Liu Y."/>
            <person name="Li H."/>
            <person name="Ning X."/>
            <person name="Lin Y."/>
            <person name="Zhao L."/>
            <person name="Xing Q."/>
            <person name="Dou J."/>
            <person name="Li Y."/>
            <person name="Mao J."/>
            <person name="Guo H."/>
            <person name="Dou H."/>
            <person name="Li T."/>
            <person name="Mu C."/>
            <person name="Jiang W."/>
            <person name="Fu Q."/>
            <person name="Fu X."/>
            <person name="Miao Y."/>
            <person name="Liu J."/>
            <person name="Yu Q."/>
            <person name="Li R."/>
            <person name="Liao H."/>
            <person name="Li X."/>
            <person name="Kong Y."/>
            <person name="Jiang Z."/>
            <person name="Chourrout D."/>
            <person name="Li R."/>
            <person name="Bao Z."/>
        </authorList>
    </citation>
    <scope>NUCLEOTIDE SEQUENCE [LARGE SCALE GENOMIC DNA]</scope>
    <source>
        <strain evidence="10 11">PY_sf001</strain>
    </source>
</reference>
<accession>A0A210QKD1</accession>
<evidence type="ECO:0000313" key="11">
    <source>
        <dbReference type="Proteomes" id="UP000242188"/>
    </source>
</evidence>
<sequence length="263" mass="29145">MQEAGFERAHVPRDVDVAAAARGVWLVKVPKYLSEKWKKNSGNSDVGKLKITTSKFPDQKPNVVFTLNDSLANQKVPGEQPCPKEHKMKLTGLGNQNLVIFSQIPLSGKKEGEAGTSESMPLEKIALEGRVIQRAECTPLIKDNKYLDLKRLQTEVTNRPKREVIQIDTVVASYKPVTAPHGDKNWLVAIIAALHGNKIWLVVIISALHGNKIWLVAIIAALHGNKIWLVAIISALHAFYGKKTWIVANKAHSMAFRVCLLQT</sequence>
<protein>
    <recommendedName>
        <fullName evidence="2">General transcription factor IIF subunit 2</fullName>
    </recommendedName>
    <alternativeName>
        <fullName evidence="7">Transcription initiation factor IIF subunit beta</fullName>
    </alternativeName>
</protein>
<keyword evidence="6" id="KW-0539">Nucleus</keyword>
<feature type="transmembrane region" description="Helical" evidence="8">
    <location>
        <begin position="186"/>
        <end position="207"/>
    </location>
</feature>
<dbReference type="PANTHER" id="PTHR10445:SF0">
    <property type="entry name" value="GENERAL TRANSCRIPTION FACTOR IIF SUBUNIT 2"/>
    <property type="match status" value="1"/>
</dbReference>
<evidence type="ECO:0000259" key="9">
    <source>
        <dbReference type="Pfam" id="PF17683"/>
    </source>
</evidence>
<dbReference type="InterPro" id="IPR040504">
    <property type="entry name" value="TFIIF_beta_N"/>
</dbReference>
<evidence type="ECO:0000256" key="6">
    <source>
        <dbReference type="ARBA" id="ARBA00023242"/>
    </source>
</evidence>
<dbReference type="AlphaFoldDB" id="A0A210QKD1"/>
<dbReference type="PANTHER" id="PTHR10445">
    <property type="entry name" value="GENERAL TRANSCRIPTION FACTOR IIF SUBUNIT 2"/>
    <property type="match status" value="1"/>
</dbReference>
<feature type="transmembrane region" description="Helical" evidence="8">
    <location>
        <begin position="213"/>
        <end position="240"/>
    </location>
</feature>
<dbReference type="InterPro" id="IPR011039">
    <property type="entry name" value="TFIIF_interaction"/>
</dbReference>
<evidence type="ECO:0000256" key="4">
    <source>
        <dbReference type="ARBA" id="ARBA00023125"/>
    </source>
</evidence>
<keyword evidence="3" id="KW-0805">Transcription regulation</keyword>
<organism evidence="10 11">
    <name type="scientific">Mizuhopecten yessoensis</name>
    <name type="common">Japanese scallop</name>
    <name type="synonym">Patinopecten yessoensis</name>
    <dbReference type="NCBI Taxonomy" id="6573"/>
    <lineage>
        <taxon>Eukaryota</taxon>
        <taxon>Metazoa</taxon>
        <taxon>Spiralia</taxon>
        <taxon>Lophotrochozoa</taxon>
        <taxon>Mollusca</taxon>
        <taxon>Bivalvia</taxon>
        <taxon>Autobranchia</taxon>
        <taxon>Pteriomorphia</taxon>
        <taxon>Pectinida</taxon>
        <taxon>Pectinoidea</taxon>
        <taxon>Pectinidae</taxon>
        <taxon>Mizuhopecten</taxon>
    </lineage>
</organism>
<evidence type="ECO:0000256" key="1">
    <source>
        <dbReference type="ARBA" id="ARBA00004123"/>
    </source>
</evidence>
<proteinExistence type="predicted"/>
<dbReference type="Pfam" id="PF17683">
    <property type="entry name" value="TFIIF_beta_N"/>
    <property type="match status" value="1"/>
</dbReference>
<dbReference type="CDD" id="cd07980">
    <property type="entry name" value="TFIIF_beta"/>
    <property type="match status" value="1"/>
</dbReference>
<comment type="subcellular location">
    <subcellularLocation>
        <location evidence="1">Nucleus</location>
    </subcellularLocation>
</comment>
<dbReference type="Proteomes" id="UP000242188">
    <property type="component" value="Unassembled WGS sequence"/>
</dbReference>
<keyword evidence="8" id="KW-0812">Transmembrane</keyword>
<dbReference type="GO" id="GO:0003677">
    <property type="term" value="F:DNA binding"/>
    <property type="evidence" value="ECO:0007669"/>
    <property type="project" value="UniProtKB-KW"/>
</dbReference>
<keyword evidence="11" id="KW-1185">Reference proteome</keyword>
<keyword evidence="8" id="KW-1133">Transmembrane helix</keyword>
<name>A0A210QKD1_MIZYE</name>
<keyword evidence="5" id="KW-0804">Transcription</keyword>
<evidence type="ECO:0000256" key="3">
    <source>
        <dbReference type="ARBA" id="ARBA00023015"/>
    </source>
</evidence>
<dbReference type="GO" id="GO:0006367">
    <property type="term" value="P:transcription initiation at RNA polymerase II promoter"/>
    <property type="evidence" value="ECO:0007669"/>
    <property type="project" value="InterPro"/>
</dbReference>
<dbReference type="InterPro" id="IPR003196">
    <property type="entry name" value="TFIIF_beta"/>
</dbReference>
<keyword evidence="8" id="KW-0472">Membrane</keyword>
<evidence type="ECO:0000256" key="5">
    <source>
        <dbReference type="ARBA" id="ARBA00023163"/>
    </source>
</evidence>
<dbReference type="SUPFAM" id="SSF50916">
    <property type="entry name" value="Rap30/74 interaction domains"/>
    <property type="match status" value="1"/>
</dbReference>
<gene>
    <name evidence="10" type="ORF">KP79_PYT20614</name>
</gene>
<comment type="caution">
    <text evidence="10">The sequence shown here is derived from an EMBL/GenBank/DDBJ whole genome shotgun (WGS) entry which is preliminary data.</text>
</comment>
<dbReference type="EMBL" id="NEDP02003209">
    <property type="protein sequence ID" value="OWF49203.1"/>
    <property type="molecule type" value="Genomic_DNA"/>
</dbReference>
<evidence type="ECO:0000256" key="7">
    <source>
        <dbReference type="ARBA" id="ARBA00033388"/>
    </source>
</evidence>
<evidence type="ECO:0000256" key="2">
    <source>
        <dbReference type="ARBA" id="ARBA00020815"/>
    </source>
</evidence>
<dbReference type="STRING" id="6573.A0A210QKD1"/>
<dbReference type="GO" id="GO:0005674">
    <property type="term" value="C:transcription factor TFIIF complex"/>
    <property type="evidence" value="ECO:0007669"/>
    <property type="project" value="InterPro"/>
</dbReference>
<dbReference type="OrthoDB" id="26094at2759"/>
<evidence type="ECO:0000313" key="10">
    <source>
        <dbReference type="EMBL" id="OWF49203.1"/>
    </source>
</evidence>
<feature type="domain" description="TFIIF beta subunit N-terminal" evidence="9">
    <location>
        <begin position="22"/>
        <end position="118"/>
    </location>
</feature>
<keyword evidence="4" id="KW-0238">DNA-binding</keyword>